<sequence length="78" mass="8933">MFSRAFAVPLLAARHRPAGQIGLPSAGANDLLLALILVVTAVMMFVFWGIVFWILFRITRFLWGLIAERVRYDQRELE</sequence>
<name>A0A1I6LCM9_9EURY</name>
<keyword evidence="1" id="KW-1133">Transmembrane helix</keyword>
<evidence type="ECO:0000256" key="1">
    <source>
        <dbReference type="SAM" id="Phobius"/>
    </source>
</evidence>
<keyword evidence="1" id="KW-0812">Transmembrane</keyword>
<dbReference type="Proteomes" id="UP000199062">
    <property type="component" value="Unassembled WGS sequence"/>
</dbReference>
<keyword evidence="3" id="KW-1185">Reference proteome</keyword>
<evidence type="ECO:0000313" key="2">
    <source>
        <dbReference type="EMBL" id="SFS01187.1"/>
    </source>
</evidence>
<feature type="transmembrane region" description="Helical" evidence="1">
    <location>
        <begin position="32"/>
        <end position="56"/>
    </location>
</feature>
<protein>
    <submittedName>
        <fullName evidence="2">Uncharacterized protein</fullName>
    </submittedName>
</protein>
<dbReference type="AlphaFoldDB" id="A0A1I6LCM9"/>
<dbReference type="STRING" id="767519.SAMN05216559_2460"/>
<dbReference type="RefSeq" id="WP_089816796.1">
    <property type="nucleotide sequence ID" value="NZ_FOZK01000002.1"/>
</dbReference>
<dbReference type="EMBL" id="FOZK01000002">
    <property type="protein sequence ID" value="SFS01187.1"/>
    <property type="molecule type" value="Genomic_DNA"/>
</dbReference>
<proteinExistence type="predicted"/>
<gene>
    <name evidence="2" type="ORF">SAMN05216559_2460</name>
</gene>
<keyword evidence="1" id="KW-0472">Membrane</keyword>
<evidence type="ECO:0000313" key="3">
    <source>
        <dbReference type="Proteomes" id="UP000199062"/>
    </source>
</evidence>
<reference evidence="2 3" key="1">
    <citation type="submission" date="2016-10" db="EMBL/GenBank/DDBJ databases">
        <authorList>
            <person name="de Groot N.N."/>
        </authorList>
    </citation>
    <scope>NUCLEOTIDE SEQUENCE [LARGE SCALE GENOMIC DNA]</scope>
    <source>
        <strain evidence="2 3">CGMCC 1.10457</strain>
    </source>
</reference>
<accession>A0A1I6LCM9</accession>
<organism evidence="2 3">
    <name type="scientific">Halomicrobium zhouii</name>
    <dbReference type="NCBI Taxonomy" id="767519"/>
    <lineage>
        <taxon>Archaea</taxon>
        <taxon>Methanobacteriati</taxon>
        <taxon>Methanobacteriota</taxon>
        <taxon>Stenosarchaea group</taxon>
        <taxon>Halobacteria</taxon>
        <taxon>Halobacteriales</taxon>
        <taxon>Haloarculaceae</taxon>
        <taxon>Halomicrobium</taxon>
    </lineage>
</organism>